<dbReference type="SUPFAM" id="SSF51735">
    <property type="entry name" value="NAD(P)-binding Rossmann-fold domains"/>
    <property type="match status" value="1"/>
</dbReference>
<dbReference type="InterPro" id="IPR036291">
    <property type="entry name" value="NAD(P)-bd_dom_sf"/>
</dbReference>
<dbReference type="Proteomes" id="UP000587527">
    <property type="component" value="Unassembled WGS sequence"/>
</dbReference>
<evidence type="ECO:0000313" key="1">
    <source>
        <dbReference type="EMBL" id="MBB5873521.1"/>
    </source>
</evidence>
<comment type="caution">
    <text evidence="1">The sequence shown here is derived from an EMBL/GenBank/DDBJ whole genome shotgun (WGS) entry which is preliminary data.</text>
</comment>
<reference evidence="1 2" key="1">
    <citation type="submission" date="2020-08" db="EMBL/GenBank/DDBJ databases">
        <title>Sequencing the genomes of 1000 actinobacteria strains.</title>
        <authorList>
            <person name="Klenk H.-P."/>
        </authorList>
    </citation>
    <scope>NUCLEOTIDE SEQUENCE [LARGE SCALE GENOMIC DNA]</scope>
    <source>
        <strain evidence="1 2">DSM 45362</strain>
    </source>
</reference>
<name>A0A841C3W5_9ACTN</name>
<dbReference type="AlphaFoldDB" id="A0A841C3W5"/>
<evidence type="ECO:0000313" key="2">
    <source>
        <dbReference type="Proteomes" id="UP000587527"/>
    </source>
</evidence>
<sequence>MTGEEAAKIIGDVLGREIPYRQMPLDQVRQWAGDEIADMFARFEANTDFTDLASLHAAYPAVRWHTYADWARTVDWDRII</sequence>
<organism evidence="1 2">
    <name type="scientific">Allocatelliglobosispora scoriae</name>
    <dbReference type="NCBI Taxonomy" id="643052"/>
    <lineage>
        <taxon>Bacteria</taxon>
        <taxon>Bacillati</taxon>
        <taxon>Actinomycetota</taxon>
        <taxon>Actinomycetes</taxon>
        <taxon>Micromonosporales</taxon>
        <taxon>Micromonosporaceae</taxon>
        <taxon>Allocatelliglobosispora</taxon>
    </lineage>
</organism>
<dbReference type="RefSeq" id="WP_221470592.1">
    <property type="nucleotide sequence ID" value="NZ_JACHMN010000003.1"/>
</dbReference>
<gene>
    <name evidence="1" type="ORF">F4553_006955</name>
</gene>
<keyword evidence="2" id="KW-1185">Reference proteome</keyword>
<dbReference type="EMBL" id="JACHMN010000003">
    <property type="protein sequence ID" value="MBB5873521.1"/>
    <property type="molecule type" value="Genomic_DNA"/>
</dbReference>
<dbReference type="Gene3D" id="3.40.50.720">
    <property type="entry name" value="NAD(P)-binding Rossmann-like Domain"/>
    <property type="match status" value="1"/>
</dbReference>
<accession>A0A841C3W5</accession>
<protein>
    <submittedName>
        <fullName evidence="1">Uncharacterized protein</fullName>
    </submittedName>
</protein>
<proteinExistence type="predicted"/>